<feature type="domain" description="Peptidase A1" evidence="7">
    <location>
        <begin position="98"/>
        <end position="402"/>
    </location>
</feature>
<dbReference type="PRINTS" id="PR00792">
    <property type="entry name" value="PEPSIN"/>
</dbReference>
<gene>
    <name evidence="8" type="ORF">SCF082_LOCUS3744</name>
</gene>
<dbReference type="Gene3D" id="2.40.70.10">
    <property type="entry name" value="Acid Proteases"/>
    <property type="match status" value="2"/>
</dbReference>
<feature type="region of interest" description="Disordered" evidence="6">
    <location>
        <begin position="1"/>
        <end position="21"/>
    </location>
</feature>
<evidence type="ECO:0000256" key="1">
    <source>
        <dbReference type="ARBA" id="ARBA00007447"/>
    </source>
</evidence>
<evidence type="ECO:0000256" key="6">
    <source>
        <dbReference type="SAM" id="MobiDB-lite"/>
    </source>
</evidence>
<feature type="non-terminal residue" evidence="8">
    <location>
        <position position="1"/>
    </location>
</feature>
<dbReference type="Pfam" id="PF00026">
    <property type="entry name" value="Asp"/>
    <property type="match status" value="1"/>
</dbReference>
<keyword evidence="9" id="KW-1185">Reference proteome</keyword>
<comment type="caution">
    <text evidence="8">The sequence shown here is derived from an EMBL/GenBank/DDBJ whole genome shotgun (WGS) entry which is preliminary data.</text>
</comment>
<dbReference type="PROSITE" id="PS51767">
    <property type="entry name" value="PEPTIDASE_A1"/>
    <property type="match status" value="1"/>
</dbReference>
<reference evidence="8 9" key="1">
    <citation type="submission" date="2024-02" db="EMBL/GenBank/DDBJ databases">
        <authorList>
            <person name="Chen Y."/>
            <person name="Shah S."/>
            <person name="Dougan E. K."/>
            <person name="Thang M."/>
            <person name="Chan C."/>
        </authorList>
    </citation>
    <scope>NUCLEOTIDE SEQUENCE [LARGE SCALE GENOMIC DNA]</scope>
</reference>
<proteinExistence type="inferred from homology"/>
<protein>
    <submittedName>
        <fullName evidence="8">Vacuolar protease A</fullName>
    </submittedName>
</protein>
<sequence>QGKGGQNFVREPEDRISARGRDAAQDRMAKLVAGAVLLLAAASAAVEGSKVMRIPLHKMERKFAFQQEEGERDAFYGARFGAGEEGDVVINDYMNAQYYGYINVGSPGQKISVIFDTGSSNLWVPTKNKFLQHHNLYHKDKSSTYKANGTSFSIQYGSGAVSGEFVNDQFQVGPFTIKDYNFAACDNMAGFGVSYWLAKFDGILGLAFDRLVVKGGPSPITALVNSGQLEEPVFAFYLAGASGSPGELVLGGVDPKHYTGSFHRVPLSSETYWAIELGGIKADGESLSTTKKAIVDSGTSLLAGPKHEVAKIAALVGAKPLLAGEYTVDCNANGPDLEFELNGKTFALSFEEYIINSAGQCILGMIGLDIPAPNGPLWILGDVFMRKYYVKFDYGDKSVGIATARSAADVEEAPEPVIMVDTIPDETNMMLPVELVAEDEGPHHRHHHHHHHHHHHRPCAAKVICVVLILALFARVARKRWLRREEQQSLEDPASYAPLDAKTIP</sequence>
<dbReference type="GO" id="GO:0006508">
    <property type="term" value="P:proteolysis"/>
    <property type="evidence" value="ECO:0007669"/>
    <property type="project" value="UniProtKB-KW"/>
</dbReference>
<dbReference type="GO" id="GO:0008233">
    <property type="term" value="F:peptidase activity"/>
    <property type="evidence" value="ECO:0007669"/>
    <property type="project" value="UniProtKB-KW"/>
</dbReference>
<dbReference type="InterPro" id="IPR001969">
    <property type="entry name" value="Aspartic_peptidase_AS"/>
</dbReference>
<dbReference type="InterPro" id="IPR033121">
    <property type="entry name" value="PEPTIDASE_A1"/>
</dbReference>
<dbReference type="InterPro" id="IPR021109">
    <property type="entry name" value="Peptidase_aspartic_dom_sf"/>
</dbReference>
<keyword evidence="4 5" id="KW-0378">Hydrolase</keyword>
<comment type="similarity">
    <text evidence="1 5">Belongs to the peptidase A1 family.</text>
</comment>
<evidence type="ECO:0000256" key="2">
    <source>
        <dbReference type="ARBA" id="ARBA00022670"/>
    </source>
</evidence>
<evidence type="ECO:0000256" key="4">
    <source>
        <dbReference type="ARBA" id="ARBA00022801"/>
    </source>
</evidence>
<evidence type="ECO:0000256" key="5">
    <source>
        <dbReference type="RuleBase" id="RU000454"/>
    </source>
</evidence>
<keyword evidence="3 5" id="KW-0064">Aspartyl protease</keyword>
<accession>A0ABP0HWH0</accession>
<feature type="compositionally biased region" description="Basic and acidic residues" evidence="6">
    <location>
        <begin position="10"/>
        <end position="21"/>
    </location>
</feature>
<keyword evidence="2 5" id="KW-0645">Protease</keyword>
<dbReference type="PROSITE" id="PS00141">
    <property type="entry name" value="ASP_PROTEASE"/>
    <property type="match status" value="2"/>
</dbReference>
<dbReference type="PANTHER" id="PTHR47966">
    <property type="entry name" value="BETA-SITE APP-CLEAVING ENZYME, ISOFORM A-RELATED"/>
    <property type="match status" value="1"/>
</dbReference>
<dbReference type="InterPro" id="IPR001461">
    <property type="entry name" value="Aspartic_peptidase_A1"/>
</dbReference>
<dbReference type="PANTHER" id="PTHR47966:SF51">
    <property type="entry name" value="BETA-SITE APP-CLEAVING ENZYME, ISOFORM A-RELATED"/>
    <property type="match status" value="1"/>
</dbReference>
<dbReference type="SUPFAM" id="SSF50630">
    <property type="entry name" value="Acid proteases"/>
    <property type="match status" value="1"/>
</dbReference>
<dbReference type="EMBL" id="CAXAMM010001922">
    <property type="protein sequence ID" value="CAK8993977.1"/>
    <property type="molecule type" value="Genomic_DNA"/>
</dbReference>
<evidence type="ECO:0000259" key="7">
    <source>
        <dbReference type="PROSITE" id="PS51767"/>
    </source>
</evidence>
<evidence type="ECO:0000313" key="8">
    <source>
        <dbReference type="EMBL" id="CAK8993977.1"/>
    </source>
</evidence>
<evidence type="ECO:0000256" key="3">
    <source>
        <dbReference type="ARBA" id="ARBA00022750"/>
    </source>
</evidence>
<dbReference type="Proteomes" id="UP001642464">
    <property type="component" value="Unassembled WGS sequence"/>
</dbReference>
<name>A0ABP0HWH0_9DINO</name>
<organism evidence="8 9">
    <name type="scientific">Durusdinium trenchii</name>
    <dbReference type="NCBI Taxonomy" id="1381693"/>
    <lineage>
        <taxon>Eukaryota</taxon>
        <taxon>Sar</taxon>
        <taxon>Alveolata</taxon>
        <taxon>Dinophyceae</taxon>
        <taxon>Suessiales</taxon>
        <taxon>Symbiodiniaceae</taxon>
        <taxon>Durusdinium</taxon>
    </lineage>
</organism>
<evidence type="ECO:0000313" key="9">
    <source>
        <dbReference type="Proteomes" id="UP001642464"/>
    </source>
</evidence>